<dbReference type="Proteomes" id="UP000770661">
    <property type="component" value="Unassembled WGS sequence"/>
</dbReference>
<dbReference type="Gene3D" id="1.20.120.330">
    <property type="entry name" value="Nucleotidyltransferases domain 2"/>
    <property type="match status" value="1"/>
</dbReference>
<feature type="domain" description="ARF GTPase-activating protein GIT1 C-terminal" evidence="2">
    <location>
        <begin position="104"/>
        <end position="158"/>
    </location>
</feature>
<evidence type="ECO:0000313" key="3">
    <source>
        <dbReference type="EMBL" id="KAG0710704.1"/>
    </source>
</evidence>
<comment type="caution">
    <text evidence="3">The sequence shown here is derived from an EMBL/GenBank/DDBJ whole genome shotgun (WGS) entry which is preliminary data.</text>
</comment>
<sequence>MVLWWWVRRLSHIHRVESWELVCKILKSWFVIGWPEASECSRMAENGGWDNVSSGHPITNQDFNILHTSSHDSTRWICESLLTHHHKPSLCAQGTSTPLGRCPAGVQGALRQLVTSATRLLSECHSYILSHAHSPDPKFVTQTVIQCAYDIAKGAKVLAAYQRLERAKEGGRVAGVLVRVWDKCARSVPPHARQPPPRCTVPAKPVSLILYTGNRNNFTIHRVSFGSRVVAVIHQEGLKQLARWRL</sequence>
<dbReference type="AlphaFoldDB" id="A0A8J5CHD8"/>
<keyword evidence="4" id="KW-1185">Reference proteome</keyword>
<dbReference type="Pfam" id="PF12205">
    <property type="entry name" value="GIT1_C"/>
    <property type="match status" value="1"/>
</dbReference>
<gene>
    <name evidence="3" type="primary">GIT2</name>
    <name evidence="3" type="ORF">GWK47_022277</name>
</gene>
<feature type="signal peptide" evidence="1">
    <location>
        <begin position="1"/>
        <end position="18"/>
    </location>
</feature>
<protein>
    <submittedName>
        <fullName evidence="3">ARF GTPase-activating protein GIT2</fullName>
    </submittedName>
</protein>
<dbReference type="OrthoDB" id="6402335at2759"/>
<name>A0A8J5CHD8_CHIOP</name>
<proteinExistence type="predicted"/>
<evidence type="ECO:0000256" key="1">
    <source>
        <dbReference type="SAM" id="SignalP"/>
    </source>
</evidence>
<organism evidence="3 4">
    <name type="scientific">Chionoecetes opilio</name>
    <name type="common">Atlantic snow crab</name>
    <name type="synonym">Cancer opilio</name>
    <dbReference type="NCBI Taxonomy" id="41210"/>
    <lineage>
        <taxon>Eukaryota</taxon>
        <taxon>Metazoa</taxon>
        <taxon>Ecdysozoa</taxon>
        <taxon>Arthropoda</taxon>
        <taxon>Crustacea</taxon>
        <taxon>Multicrustacea</taxon>
        <taxon>Malacostraca</taxon>
        <taxon>Eumalacostraca</taxon>
        <taxon>Eucarida</taxon>
        <taxon>Decapoda</taxon>
        <taxon>Pleocyemata</taxon>
        <taxon>Brachyura</taxon>
        <taxon>Eubrachyura</taxon>
        <taxon>Majoidea</taxon>
        <taxon>Majidae</taxon>
        <taxon>Chionoecetes</taxon>
    </lineage>
</organism>
<dbReference type="InterPro" id="IPR022018">
    <property type="entry name" value="GIT1_C"/>
</dbReference>
<feature type="chain" id="PRO_5035183095" evidence="1">
    <location>
        <begin position="19"/>
        <end position="246"/>
    </location>
</feature>
<reference evidence="3" key="1">
    <citation type="submission" date="2020-07" db="EMBL/GenBank/DDBJ databases">
        <title>The High-quality genome of the commercially important snow crab, Chionoecetes opilio.</title>
        <authorList>
            <person name="Jeong J.-H."/>
            <person name="Ryu S."/>
        </authorList>
    </citation>
    <scope>NUCLEOTIDE SEQUENCE</scope>
    <source>
        <strain evidence="3">MADBK_172401_WGS</strain>
        <tissue evidence="3">Digestive gland</tissue>
    </source>
</reference>
<dbReference type="EMBL" id="JACEEZ010023955">
    <property type="protein sequence ID" value="KAG0710704.1"/>
    <property type="molecule type" value="Genomic_DNA"/>
</dbReference>
<accession>A0A8J5CHD8</accession>
<evidence type="ECO:0000259" key="2">
    <source>
        <dbReference type="Pfam" id="PF12205"/>
    </source>
</evidence>
<evidence type="ECO:0000313" key="4">
    <source>
        <dbReference type="Proteomes" id="UP000770661"/>
    </source>
</evidence>
<keyword evidence="1" id="KW-0732">Signal</keyword>